<name>A0A1L9B571_9BACT</name>
<protein>
    <submittedName>
        <fullName evidence="1">Haloacid dehalogenase</fullName>
    </submittedName>
</protein>
<dbReference type="STRING" id="83449.BON30_29150"/>
<evidence type="ECO:0000313" key="2">
    <source>
        <dbReference type="Proteomes" id="UP000182229"/>
    </source>
</evidence>
<dbReference type="Pfam" id="PF00702">
    <property type="entry name" value="Hydrolase"/>
    <property type="match status" value="1"/>
</dbReference>
<reference evidence="1 2" key="2">
    <citation type="submission" date="2016-12" db="EMBL/GenBank/DDBJ databases">
        <title>Draft Genome Sequence of Cystobacter ferrugineus Strain Cbfe23.</title>
        <authorList>
            <person name="Akbar S."/>
            <person name="Dowd S.E."/>
            <person name="Stevens D.C."/>
        </authorList>
    </citation>
    <scope>NUCLEOTIDE SEQUENCE [LARGE SCALE GENOMIC DNA]</scope>
    <source>
        <strain evidence="1 2">Cbfe23</strain>
    </source>
</reference>
<dbReference type="InterPro" id="IPR023214">
    <property type="entry name" value="HAD_sf"/>
</dbReference>
<comment type="caution">
    <text evidence="1">The sequence shown here is derived from an EMBL/GenBank/DDBJ whole genome shotgun (WGS) entry which is preliminary data.</text>
</comment>
<gene>
    <name evidence="1" type="ORF">BON30_29150</name>
</gene>
<keyword evidence="2" id="KW-1185">Reference proteome</keyword>
<dbReference type="SUPFAM" id="SSF56784">
    <property type="entry name" value="HAD-like"/>
    <property type="match status" value="1"/>
</dbReference>
<dbReference type="EMBL" id="MPIN01000008">
    <property type="protein sequence ID" value="OJH37360.1"/>
    <property type="molecule type" value="Genomic_DNA"/>
</dbReference>
<dbReference type="PANTHER" id="PTHR43611:SF3">
    <property type="entry name" value="FLAVIN MONONUCLEOTIDE HYDROLASE 1, CHLOROPLATIC"/>
    <property type="match status" value="1"/>
</dbReference>
<reference evidence="2" key="1">
    <citation type="submission" date="2016-11" db="EMBL/GenBank/DDBJ databases">
        <authorList>
            <person name="Shukria A."/>
            <person name="Stevens D.C."/>
        </authorList>
    </citation>
    <scope>NUCLEOTIDE SEQUENCE [LARGE SCALE GENOMIC DNA]</scope>
    <source>
        <strain evidence="2">Cbfe23</strain>
    </source>
</reference>
<dbReference type="InterPro" id="IPR023198">
    <property type="entry name" value="PGP-like_dom2"/>
</dbReference>
<dbReference type="Gene3D" id="1.10.150.240">
    <property type="entry name" value="Putative phosphatase, domain 2"/>
    <property type="match status" value="1"/>
</dbReference>
<dbReference type="AlphaFoldDB" id="A0A1L9B571"/>
<dbReference type="CDD" id="cd02603">
    <property type="entry name" value="HAD_sEH-N_like"/>
    <property type="match status" value="1"/>
</dbReference>
<dbReference type="SFLD" id="SFLDS00003">
    <property type="entry name" value="Haloacid_Dehalogenase"/>
    <property type="match status" value="1"/>
</dbReference>
<dbReference type="PANTHER" id="PTHR43611">
    <property type="entry name" value="ALPHA-D-GLUCOSE 1-PHOSPHATE PHOSPHATASE"/>
    <property type="match status" value="1"/>
</dbReference>
<dbReference type="Gene3D" id="3.40.50.1000">
    <property type="entry name" value="HAD superfamily/HAD-like"/>
    <property type="match status" value="1"/>
</dbReference>
<evidence type="ECO:0000313" key="1">
    <source>
        <dbReference type="EMBL" id="OJH37360.1"/>
    </source>
</evidence>
<dbReference type="Proteomes" id="UP000182229">
    <property type="component" value="Unassembled WGS sequence"/>
</dbReference>
<dbReference type="OrthoDB" id="9795007at2"/>
<sequence>MSPRLHAVILDLGNVLAFHDNALLFRRLGERAGLDAQEAERRLSGAGWTAANRGQLDAEGIRSDVCGALGVDLSMDEFNALWNCHFTIHEAVLPRVEGLVGRVKLVLLSNTNVLHVEWLRPRLPILERFDHLVLSCEVGLVKPEPAIYQEALRHAGCAPEEAAFFDDVPAYVEASNAVGLRGHVFTTAAAFDAQLRALGL</sequence>
<dbReference type="InterPro" id="IPR036412">
    <property type="entry name" value="HAD-like_sf"/>
</dbReference>
<dbReference type="InterPro" id="IPR006439">
    <property type="entry name" value="HAD-SF_hydro_IA"/>
</dbReference>
<accession>A0A1L9B571</accession>
<organism evidence="1 2">
    <name type="scientific">Cystobacter ferrugineus</name>
    <dbReference type="NCBI Taxonomy" id="83449"/>
    <lineage>
        <taxon>Bacteria</taxon>
        <taxon>Pseudomonadati</taxon>
        <taxon>Myxococcota</taxon>
        <taxon>Myxococcia</taxon>
        <taxon>Myxococcales</taxon>
        <taxon>Cystobacterineae</taxon>
        <taxon>Archangiaceae</taxon>
        <taxon>Cystobacter</taxon>
    </lineage>
</organism>
<dbReference type="NCBIfam" id="TIGR01509">
    <property type="entry name" value="HAD-SF-IA-v3"/>
    <property type="match status" value="1"/>
</dbReference>
<proteinExistence type="predicted"/>
<dbReference type="SFLD" id="SFLDG01129">
    <property type="entry name" value="C1.5:_HAD__Beta-PGM__Phosphata"/>
    <property type="match status" value="1"/>
</dbReference>
<dbReference type="RefSeq" id="WP_071901694.1">
    <property type="nucleotide sequence ID" value="NZ_MPIN01000008.1"/>
</dbReference>